<evidence type="ECO:0000256" key="5">
    <source>
        <dbReference type="ARBA" id="ARBA00022737"/>
    </source>
</evidence>
<dbReference type="GO" id="GO:0005524">
    <property type="term" value="F:ATP binding"/>
    <property type="evidence" value="ECO:0007669"/>
    <property type="project" value="UniProtKB-KW"/>
</dbReference>
<dbReference type="PANTHER" id="PTHR23155">
    <property type="entry name" value="DISEASE RESISTANCE PROTEIN RP"/>
    <property type="match status" value="1"/>
</dbReference>
<dbReference type="FunFam" id="3.40.50.300:FF:001091">
    <property type="entry name" value="Probable disease resistance protein At1g61300"/>
    <property type="match status" value="1"/>
</dbReference>
<protein>
    <submittedName>
        <fullName evidence="12">Disease resistance RPP13-like protein 2</fullName>
    </submittedName>
</protein>
<dbReference type="EMBL" id="JACGWM010000008">
    <property type="protein sequence ID" value="KAL0357616.1"/>
    <property type="molecule type" value="Genomic_DNA"/>
</dbReference>
<dbReference type="InterPro" id="IPR002182">
    <property type="entry name" value="NB-ARC"/>
</dbReference>
<keyword evidence="4" id="KW-0433">Leucine-rich repeat</keyword>
<dbReference type="Gene3D" id="1.20.5.4130">
    <property type="match status" value="1"/>
</dbReference>
<organism evidence="12">
    <name type="scientific">Sesamum calycinum</name>
    <dbReference type="NCBI Taxonomy" id="2727403"/>
    <lineage>
        <taxon>Eukaryota</taxon>
        <taxon>Viridiplantae</taxon>
        <taxon>Streptophyta</taxon>
        <taxon>Embryophyta</taxon>
        <taxon>Tracheophyta</taxon>
        <taxon>Spermatophyta</taxon>
        <taxon>Magnoliopsida</taxon>
        <taxon>eudicotyledons</taxon>
        <taxon>Gunneridae</taxon>
        <taxon>Pentapetalae</taxon>
        <taxon>asterids</taxon>
        <taxon>lamiids</taxon>
        <taxon>Lamiales</taxon>
        <taxon>Pedaliaceae</taxon>
        <taxon>Sesamum</taxon>
    </lineage>
</organism>
<dbReference type="Gene3D" id="1.10.10.10">
    <property type="entry name" value="Winged helix-like DNA-binding domain superfamily/Winged helix DNA-binding domain"/>
    <property type="match status" value="1"/>
</dbReference>
<dbReference type="GO" id="GO:0043531">
    <property type="term" value="F:ADP binding"/>
    <property type="evidence" value="ECO:0007669"/>
    <property type="project" value="InterPro"/>
</dbReference>
<evidence type="ECO:0000256" key="4">
    <source>
        <dbReference type="ARBA" id="ARBA00022614"/>
    </source>
</evidence>
<keyword evidence="8" id="KW-0067">ATP-binding</keyword>
<dbReference type="Pfam" id="PF23559">
    <property type="entry name" value="WHD_DRP"/>
    <property type="match status" value="1"/>
</dbReference>
<dbReference type="Gene3D" id="3.40.50.300">
    <property type="entry name" value="P-loop containing nucleotide triphosphate hydrolases"/>
    <property type="match status" value="1"/>
</dbReference>
<sequence>MACAASVSLEHLLSSFEISLPRCREIRQLACEDIQYLRQLFRTLEVDADRKRLKAMEREIREATFRLEDVLESSLLLSQSENPDGLANMVMEEIDFFTESVKRSLEEHYDEVDQFLSEEDGSSTSADFDGNESKMVGLEDEVSGIKNLLINGLSSDREVVAIEGMAGIGKTALARGVYGHPSILSAFDCRLWVRIGTKCRLKEIMLDVLAKLNLDNVDKMHETELSEYVRRSLQDRKYLVVLDDIWSQEACYKLDMLFPKNGNGSWILLTTRIRDVARYASFNYCVQKRFLTEKDSWNLLRIKVFGEDDPCPPQLEEAGKKIAEKCEGLPLAIIAVAKHLSKADKTTEYWNLAEEEIPAIFSADDVLSKRLMLSYMHLPQNLKTCFLYLGVFPLGYRIVVSKLIKMWCAEGFLERHKWNNIEDIAMECLLGLVRRNVVLISTFSSSSRIKTCKVHSVLAFMYQRSR</sequence>
<dbReference type="GO" id="GO:0098542">
    <property type="term" value="P:defense response to other organism"/>
    <property type="evidence" value="ECO:0007669"/>
    <property type="project" value="TreeGrafter"/>
</dbReference>
<dbReference type="InterPro" id="IPR044974">
    <property type="entry name" value="Disease_R_plants"/>
</dbReference>
<feature type="domain" description="NB-ARC" evidence="10">
    <location>
        <begin position="140"/>
        <end position="307"/>
    </location>
</feature>
<evidence type="ECO:0000256" key="7">
    <source>
        <dbReference type="ARBA" id="ARBA00022821"/>
    </source>
</evidence>
<keyword evidence="5" id="KW-0677">Repeat</keyword>
<keyword evidence="6" id="KW-0547">Nucleotide-binding</keyword>
<comment type="subcellular location">
    <subcellularLocation>
        <location evidence="1">Cytoplasm</location>
    </subcellularLocation>
</comment>
<evidence type="ECO:0000256" key="9">
    <source>
        <dbReference type="SAM" id="Coils"/>
    </source>
</evidence>
<gene>
    <name evidence="12" type="ORF">Scaly_1447300</name>
</gene>
<keyword evidence="7" id="KW-0611">Plant defense</keyword>
<dbReference type="GO" id="GO:0005737">
    <property type="term" value="C:cytoplasm"/>
    <property type="evidence" value="ECO:0007669"/>
    <property type="project" value="UniProtKB-SubCell"/>
</dbReference>
<dbReference type="GO" id="GO:0051607">
    <property type="term" value="P:defense response to virus"/>
    <property type="evidence" value="ECO:0007669"/>
    <property type="project" value="UniProtKB-ARBA"/>
</dbReference>
<keyword evidence="3" id="KW-0963">Cytoplasm</keyword>
<evidence type="ECO:0000256" key="6">
    <source>
        <dbReference type="ARBA" id="ARBA00022741"/>
    </source>
</evidence>
<name>A0AAW2PPY5_9LAMI</name>
<dbReference type="Gene3D" id="1.10.8.430">
    <property type="entry name" value="Helical domain of apoptotic protease-activating factors"/>
    <property type="match status" value="1"/>
</dbReference>
<evidence type="ECO:0000259" key="11">
    <source>
        <dbReference type="Pfam" id="PF23559"/>
    </source>
</evidence>
<dbReference type="InterPro" id="IPR027417">
    <property type="entry name" value="P-loop_NTPase"/>
</dbReference>
<evidence type="ECO:0000256" key="8">
    <source>
        <dbReference type="ARBA" id="ARBA00022840"/>
    </source>
</evidence>
<dbReference type="InterPro" id="IPR036388">
    <property type="entry name" value="WH-like_DNA-bd_sf"/>
</dbReference>
<evidence type="ECO:0000256" key="2">
    <source>
        <dbReference type="ARBA" id="ARBA00008894"/>
    </source>
</evidence>
<evidence type="ECO:0000256" key="1">
    <source>
        <dbReference type="ARBA" id="ARBA00004496"/>
    </source>
</evidence>
<keyword evidence="9" id="KW-0175">Coiled coil</keyword>
<accession>A0AAW2PPY5</accession>
<dbReference type="InterPro" id="IPR058922">
    <property type="entry name" value="WHD_DRP"/>
</dbReference>
<evidence type="ECO:0000259" key="10">
    <source>
        <dbReference type="Pfam" id="PF00931"/>
    </source>
</evidence>
<evidence type="ECO:0000256" key="3">
    <source>
        <dbReference type="ARBA" id="ARBA00022490"/>
    </source>
</evidence>
<dbReference type="PRINTS" id="PR00364">
    <property type="entry name" value="DISEASERSIST"/>
</dbReference>
<dbReference type="AlphaFoldDB" id="A0AAW2PPY5"/>
<dbReference type="InterPro" id="IPR042197">
    <property type="entry name" value="Apaf_helical"/>
</dbReference>
<evidence type="ECO:0000313" key="12">
    <source>
        <dbReference type="EMBL" id="KAL0357616.1"/>
    </source>
</evidence>
<dbReference type="SUPFAM" id="SSF52540">
    <property type="entry name" value="P-loop containing nucleoside triphosphate hydrolases"/>
    <property type="match status" value="1"/>
</dbReference>
<comment type="similarity">
    <text evidence="2">Belongs to the disease resistance NB-LRR family.</text>
</comment>
<proteinExistence type="inferred from homology"/>
<reference evidence="12" key="1">
    <citation type="submission" date="2020-06" db="EMBL/GenBank/DDBJ databases">
        <authorList>
            <person name="Li T."/>
            <person name="Hu X."/>
            <person name="Zhang T."/>
            <person name="Song X."/>
            <person name="Zhang H."/>
            <person name="Dai N."/>
            <person name="Sheng W."/>
            <person name="Hou X."/>
            <person name="Wei L."/>
        </authorList>
    </citation>
    <scope>NUCLEOTIDE SEQUENCE</scope>
    <source>
        <strain evidence="12">KEN8</strain>
        <tissue evidence="12">Leaf</tissue>
    </source>
</reference>
<dbReference type="Pfam" id="PF00931">
    <property type="entry name" value="NB-ARC"/>
    <property type="match status" value="1"/>
</dbReference>
<feature type="domain" description="Disease resistance protein winged helix" evidence="11">
    <location>
        <begin position="391"/>
        <end position="458"/>
    </location>
</feature>
<dbReference type="PANTHER" id="PTHR23155:SF1152">
    <property type="entry name" value="AAA+ ATPASE DOMAIN-CONTAINING PROTEIN"/>
    <property type="match status" value="1"/>
</dbReference>
<reference evidence="12" key="2">
    <citation type="journal article" date="2024" name="Plant">
        <title>Genomic evolution and insights into agronomic trait innovations of Sesamum species.</title>
        <authorList>
            <person name="Miao H."/>
            <person name="Wang L."/>
            <person name="Qu L."/>
            <person name="Liu H."/>
            <person name="Sun Y."/>
            <person name="Le M."/>
            <person name="Wang Q."/>
            <person name="Wei S."/>
            <person name="Zheng Y."/>
            <person name="Lin W."/>
            <person name="Duan Y."/>
            <person name="Cao H."/>
            <person name="Xiong S."/>
            <person name="Wang X."/>
            <person name="Wei L."/>
            <person name="Li C."/>
            <person name="Ma Q."/>
            <person name="Ju M."/>
            <person name="Zhao R."/>
            <person name="Li G."/>
            <person name="Mu C."/>
            <person name="Tian Q."/>
            <person name="Mei H."/>
            <person name="Zhang T."/>
            <person name="Gao T."/>
            <person name="Zhang H."/>
        </authorList>
    </citation>
    <scope>NUCLEOTIDE SEQUENCE</scope>
    <source>
        <strain evidence="12">KEN8</strain>
    </source>
</reference>
<comment type="caution">
    <text evidence="12">The sequence shown here is derived from an EMBL/GenBank/DDBJ whole genome shotgun (WGS) entry which is preliminary data.</text>
</comment>
<dbReference type="FunFam" id="1.10.10.10:FF:000322">
    <property type="entry name" value="Probable disease resistance protein At1g63360"/>
    <property type="match status" value="1"/>
</dbReference>
<feature type="coiled-coil region" evidence="9">
    <location>
        <begin position="46"/>
        <end position="73"/>
    </location>
</feature>